<reference evidence="2" key="2">
    <citation type="submission" date="2020-05" db="UniProtKB">
        <authorList>
            <consortium name="EnsemblMetazoa"/>
        </authorList>
    </citation>
    <scope>IDENTIFICATION</scope>
    <source>
        <strain evidence="2">wikel</strain>
    </source>
</reference>
<evidence type="ECO:0000313" key="2">
    <source>
        <dbReference type="EnsemblMetazoa" id="ISCW003312-PA"/>
    </source>
</evidence>
<dbReference type="PaxDb" id="6945-B7PCA2"/>
<dbReference type="PROSITE" id="PS51257">
    <property type="entry name" value="PROKAR_LIPOPROTEIN"/>
    <property type="match status" value="1"/>
</dbReference>
<dbReference type="EnsemblMetazoa" id="ISCW003312-RA">
    <property type="protein sequence ID" value="ISCW003312-PA"/>
    <property type="gene ID" value="ISCW003312"/>
</dbReference>
<dbReference type="EMBL" id="ABJB010479744">
    <property type="status" value="NOT_ANNOTATED_CDS"/>
    <property type="molecule type" value="Genomic_DNA"/>
</dbReference>
<protein>
    <submittedName>
        <fullName evidence="1 2">Uncharacterized protein</fullName>
    </submittedName>
</protein>
<dbReference type="InParanoid" id="B7PCA2"/>
<proteinExistence type="predicted"/>
<accession>B7PCA2</accession>
<name>B7PCA2_IXOSC</name>
<dbReference type="HOGENOM" id="CLU_2136201_0_0_1"/>
<evidence type="ECO:0000313" key="3">
    <source>
        <dbReference type="Proteomes" id="UP000001555"/>
    </source>
</evidence>
<sequence length="113" mass="12442">MLVLVKLPRGVPAFGLGGSFSCRALAQSLLPGCSEIIQHWSEYGQVYLKAVHFLEQCNSRLVLCSSRPVVCGGRGTGQQSAFVCQNTVICVRYQLPMSKNEETRPTESFYVIV</sequence>
<reference evidence="1 3" key="1">
    <citation type="submission" date="2008-03" db="EMBL/GenBank/DDBJ databases">
        <title>Annotation of Ixodes scapularis.</title>
        <authorList>
            <consortium name="Ixodes scapularis Genome Project Consortium"/>
            <person name="Caler E."/>
            <person name="Hannick L.I."/>
            <person name="Bidwell S."/>
            <person name="Joardar V."/>
            <person name="Thiagarajan M."/>
            <person name="Amedeo P."/>
            <person name="Galinsky K.J."/>
            <person name="Schobel S."/>
            <person name="Inman J."/>
            <person name="Hostetler J."/>
            <person name="Miller J."/>
            <person name="Hammond M."/>
            <person name="Megy K."/>
            <person name="Lawson D."/>
            <person name="Kodira C."/>
            <person name="Sutton G."/>
            <person name="Meyer J."/>
            <person name="Hill C.A."/>
            <person name="Birren B."/>
            <person name="Nene V."/>
            <person name="Collins F."/>
            <person name="Alarcon-Chaidez F."/>
            <person name="Wikel S."/>
            <person name="Strausberg R."/>
        </authorList>
    </citation>
    <scope>NUCLEOTIDE SEQUENCE [LARGE SCALE GENOMIC DNA]</scope>
    <source>
        <strain evidence="3">Wikel</strain>
        <strain evidence="1">Wikel colony</strain>
    </source>
</reference>
<dbReference type="Proteomes" id="UP000001555">
    <property type="component" value="Unassembled WGS sequence"/>
</dbReference>
<dbReference type="AlphaFoldDB" id="B7PCA2"/>
<evidence type="ECO:0000313" key="1">
    <source>
        <dbReference type="EMBL" id="EEC04224.1"/>
    </source>
</evidence>
<gene>
    <name evidence="1" type="ORF">IscW_ISCW003312</name>
</gene>
<dbReference type="EMBL" id="DS682514">
    <property type="protein sequence ID" value="EEC04224.1"/>
    <property type="molecule type" value="Genomic_DNA"/>
</dbReference>
<organism>
    <name type="scientific">Ixodes scapularis</name>
    <name type="common">Black-legged tick</name>
    <name type="synonym">Deer tick</name>
    <dbReference type="NCBI Taxonomy" id="6945"/>
    <lineage>
        <taxon>Eukaryota</taxon>
        <taxon>Metazoa</taxon>
        <taxon>Ecdysozoa</taxon>
        <taxon>Arthropoda</taxon>
        <taxon>Chelicerata</taxon>
        <taxon>Arachnida</taxon>
        <taxon>Acari</taxon>
        <taxon>Parasitiformes</taxon>
        <taxon>Ixodida</taxon>
        <taxon>Ixodoidea</taxon>
        <taxon>Ixodidae</taxon>
        <taxon>Ixodinae</taxon>
        <taxon>Ixodes</taxon>
    </lineage>
</organism>
<keyword evidence="3" id="KW-1185">Reference proteome</keyword>
<dbReference type="VEuPathDB" id="VectorBase:ISCI003312"/>
<dbReference type="VEuPathDB" id="VectorBase:ISCW003312"/>